<protein>
    <recommendedName>
        <fullName evidence="3">Caspase family p20 domain-containing protein</fullName>
    </recommendedName>
</protein>
<dbReference type="InterPro" id="IPR011600">
    <property type="entry name" value="Pept_C14_caspase"/>
</dbReference>
<dbReference type="EnsemblMetazoa" id="Aqu2.1.28057_001">
    <property type="protein sequence ID" value="Aqu2.1.28057_001"/>
    <property type="gene ID" value="Aqu2.1.28057"/>
</dbReference>
<accession>A0A1X7UKU3</accession>
<feature type="region of interest" description="Disordered" evidence="2">
    <location>
        <begin position="74"/>
        <end position="93"/>
    </location>
</feature>
<dbReference type="InterPro" id="IPR029030">
    <property type="entry name" value="Caspase-like_dom_sf"/>
</dbReference>
<dbReference type="PROSITE" id="PS50208">
    <property type="entry name" value="CASPASE_P20"/>
    <property type="match status" value="1"/>
</dbReference>
<dbReference type="OrthoDB" id="6116485at2759"/>
<dbReference type="AlphaFoldDB" id="A0A1X7UKU3"/>
<proteinExistence type="inferred from homology"/>
<evidence type="ECO:0000259" key="3">
    <source>
        <dbReference type="PROSITE" id="PS50208"/>
    </source>
</evidence>
<evidence type="ECO:0000313" key="4">
    <source>
        <dbReference type="EnsemblMetazoa" id="Aqu2.1.28057_001"/>
    </source>
</evidence>
<evidence type="ECO:0000256" key="1">
    <source>
        <dbReference type="ARBA" id="ARBA00010134"/>
    </source>
</evidence>
<dbReference type="Pfam" id="PF00656">
    <property type="entry name" value="Peptidase_C14"/>
    <property type="match status" value="1"/>
</dbReference>
<dbReference type="InterPro" id="IPR015917">
    <property type="entry name" value="Pept_C14A"/>
</dbReference>
<reference evidence="4" key="1">
    <citation type="submission" date="2017-05" db="UniProtKB">
        <authorList>
            <consortium name="EnsemblMetazoa"/>
        </authorList>
    </citation>
    <scope>IDENTIFICATION</scope>
</reference>
<dbReference type="PRINTS" id="PR00376">
    <property type="entry name" value="IL1BCENZYME"/>
</dbReference>
<organism evidence="4">
    <name type="scientific">Amphimedon queenslandica</name>
    <name type="common">Sponge</name>
    <dbReference type="NCBI Taxonomy" id="400682"/>
    <lineage>
        <taxon>Eukaryota</taxon>
        <taxon>Metazoa</taxon>
        <taxon>Porifera</taxon>
        <taxon>Demospongiae</taxon>
        <taxon>Heteroscleromorpha</taxon>
        <taxon>Haplosclerida</taxon>
        <taxon>Niphatidae</taxon>
        <taxon>Amphimedon</taxon>
    </lineage>
</organism>
<name>A0A1X7UKU3_AMPQE</name>
<evidence type="ECO:0000256" key="2">
    <source>
        <dbReference type="SAM" id="MobiDB-lite"/>
    </source>
</evidence>
<dbReference type="Gene3D" id="3.40.50.1460">
    <property type="match status" value="1"/>
</dbReference>
<dbReference type="InterPro" id="IPR001309">
    <property type="entry name" value="Pept_C14_p20"/>
</dbReference>
<dbReference type="STRING" id="400682.A0A1X7UKU3"/>
<feature type="domain" description="Caspase family p20" evidence="3">
    <location>
        <begin position="1"/>
        <end position="67"/>
    </location>
</feature>
<dbReference type="GO" id="GO:0004197">
    <property type="term" value="F:cysteine-type endopeptidase activity"/>
    <property type="evidence" value="ECO:0007669"/>
    <property type="project" value="InterPro"/>
</dbReference>
<dbReference type="InParanoid" id="A0A1X7UKU3"/>
<dbReference type="GO" id="GO:0006508">
    <property type="term" value="P:proteolysis"/>
    <property type="evidence" value="ECO:0007669"/>
    <property type="project" value="InterPro"/>
</dbReference>
<sequence length="93" mass="10275">MAKAKDADYNHLCCFVMFILAHGNKTSFTTDDNVRYKMSTIKDKIQSIPGLVGKPKLLFLQTCRGDKFDEGVDVEAASSDGDEKIPSGCRGRQ</sequence>
<comment type="similarity">
    <text evidence="1">Belongs to the peptidase C14A family.</text>
</comment>
<dbReference type="SUPFAM" id="SSF52129">
    <property type="entry name" value="Caspase-like"/>
    <property type="match status" value="1"/>
</dbReference>